<evidence type="ECO:0000259" key="1">
    <source>
        <dbReference type="Pfam" id="PF13472"/>
    </source>
</evidence>
<feature type="domain" description="SGNH hydrolase-type esterase" evidence="1">
    <location>
        <begin position="46"/>
        <end position="220"/>
    </location>
</feature>
<dbReference type="AlphaFoldDB" id="A0A0F4KUF2"/>
<comment type="caution">
    <text evidence="2">The sequence shown here is derived from an EMBL/GenBank/DDBJ whole genome shotgun (WGS) entry which is preliminary data.</text>
</comment>
<protein>
    <submittedName>
        <fullName evidence="2">Lipolytic protein G-D-S-L family</fullName>
    </submittedName>
</protein>
<reference evidence="2 3" key="1">
    <citation type="submission" date="2014-12" db="EMBL/GenBank/DDBJ databases">
        <title>Comparative genomics of the lactic acid bacteria isolated from the honey bee gut.</title>
        <authorList>
            <person name="Ellegaard K.M."/>
            <person name="Tamarit D."/>
            <person name="Javelind E."/>
            <person name="Olofsson T."/>
            <person name="Andersson S.G."/>
            <person name="Vasquez A."/>
        </authorList>
    </citation>
    <scope>NUCLEOTIDE SEQUENCE [LARGE SCALE GENOMIC DNA]</scope>
    <source>
        <strain evidence="2 3">Bin2</strain>
    </source>
</reference>
<dbReference type="InterPro" id="IPR013830">
    <property type="entry name" value="SGNH_hydro"/>
</dbReference>
<dbReference type="PATRIC" id="fig|1684.4.peg.1071"/>
<dbReference type="OrthoDB" id="9804395at2"/>
<evidence type="ECO:0000313" key="2">
    <source>
        <dbReference type="EMBL" id="KJY49678.1"/>
    </source>
</evidence>
<accession>A0A0F4KUF2</accession>
<dbReference type="GO" id="GO:0004622">
    <property type="term" value="F:phosphatidylcholine lysophospholipase activity"/>
    <property type="evidence" value="ECO:0007669"/>
    <property type="project" value="TreeGrafter"/>
</dbReference>
<dbReference type="InterPro" id="IPR051532">
    <property type="entry name" value="Ester_Hydrolysis_Enzymes"/>
</dbReference>
<dbReference type="CDD" id="cd01836">
    <property type="entry name" value="FeeA_FeeB_like"/>
    <property type="match status" value="1"/>
</dbReference>
<dbReference type="SUPFAM" id="SSF52266">
    <property type="entry name" value="SGNH hydrolase"/>
    <property type="match status" value="1"/>
</dbReference>
<sequence length="243" mass="26712">MNPVALVQAWWAKQHITLAKEPPGSRQGLCSPPDQGRDLEPLTMLVVGDSMAVGCGVKDQSQGFVPDIAACLAARLGRPVSWSTQGRLGATIRRVRYRFLPALQDHPDLLVLCAGSNDIMANRTDEQWRDDLAASIELAKDKGRQVLVLSSGQLYRDPALGRALRAEVERRIARQTQTSRQVCQEASVPFVDATRDDVGTDRPDFWGIDHFHPGVEGYRRMAACVVGHIPQDLIDKLSVSAHS</sequence>
<dbReference type="PANTHER" id="PTHR30383:SF5">
    <property type="entry name" value="SGNH HYDROLASE-TYPE ESTERASE DOMAIN-CONTAINING PROTEIN"/>
    <property type="match status" value="1"/>
</dbReference>
<organism evidence="2 3">
    <name type="scientific">Bifidobacterium asteroides</name>
    <dbReference type="NCBI Taxonomy" id="1684"/>
    <lineage>
        <taxon>Bacteria</taxon>
        <taxon>Bacillati</taxon>
        <taxon>Actinomycetota</taxon>
        <taxon>Actinomycetes</taxon>
        <taxon>Bifidobacteriales</taxon>
        <taxon>Bifidobacteriaceae</taxon>
        <taxon>Bifidobacterium</taxon>
    </lineage>
</organism>
<dbReference type="PANTHER" id="PTHR30383">
    <property type="entry name" value="THIOESTERASE 1/PROTEASE 1/LYSOPHOSPHOLIPASE L1"/>
    <property type="match status" value="1"/>
</dbReference>
<evidence type="ECO:0000313" key="3">
    <source>
        <dbReference type="Proteomes" id="UP000033648"/>
    </source>
</evidence>
<dbReference type="Gene3D" id="3.40.50.1110">
    <property type="entry name" value="SGNH hydrolase"/>
    <property type="match status" value="1"/>
</dbReference>
<dbReference type="InterPro" id="IPR036514">
    <property type="entry name" value="SGNH_hydro_sf"/>
</dbReference>
<gene>
    <name evidence="2" type="ORF">JF69_09850</name>
</gene>
<dbReference type="Pfam" id="PF13472">
    <property type="entry name" value="Lipase_GDSL_2"/>
    <property type="match status" value="1"/>
</dbReference>
<proteinExistence type="predicted"/>
<dbReference type="EMBL" id="JWME01000011">
    <property type="protein sequence ID" value="KJY49678.1"/>
    <property type="molecule type" value="Genomic_DNA"/>
</dbReference>
<dbReference type="Proteomes" id="UP000033648">
    <property type="component" value="Unassembled WGS sequence"/>
</dbReference>
<name>A0A0F4KUF2_9BIFI</name>